<dbReference type="Pfam" id="PF06568">
    <property type="entry name" value="YjiS-like"/>
    <property type="match status" value="1"/>
</dbReference>
<proteinExistence type="predicted"/>
<sequence length="130" mass="13894">MTIETAPSRPSYPVRIAAAAGVPLLGLARRIVAGFVAWQDRRAIASLHGLDDAMLSDIGISRADVYGALDVPFGEQPSRHLVARVEERRSAERELSREARRAARLIASAEPRTAADAAASVVPLRGRDAA</sequence>
<evidence type="ECO:0000313" key="2">
    <source>
        <dbReference type="EMBL" id="MBH0238227.1"/>
    </source>
</evidence>
<evidence type="ECO:0000313" key="3">
    <source>
        <dbReference type="Proteomes" id="UP000631694"/>
    </source>
</evidence>
<gene>
    <name evidence="2" type="ORF">I5731_10365</name>
</gene>
<comment type="caution">
    <text evidence="2">The sequence shown here is derived from an EMBL/GenBank/DDBJ whole genome shotgun (WGS) entry which is preliminary data.</text>
</comment>
<evidence type="ECO:0000259" key="1">
    <source>
        <dbReference type="Pfam" id="PF06568"/>
    </source>
</evidence>
<dbReference type="Proteomes" id="UP000631694">
    <property type="component" value="Unassembled WGS sequence"/>
</dbReference>
<dbReference type="InterPro" id="IPR009506">
    <property type="entry name" value="YjiS-like"/>
</dbReference>
<reference evidence="2" key="1">
    <citation type="submission" date="2020-12" db="EMBL/GenBank/DDBJ databases">
        <title>Methylobrevis albus sp. nov., isolated from fresh water lack sediment.</title>
        <authorList>
            <person name="Zou Q."/>
        </authorList>
    </citation>
    <scope>NUCLEOTIDE SEQUENCE</scope>
    <source>
        <strain evidence="2">L22</strain>
    </source>
</reference>
<accession>A0A931I1S2</accession>
<keyword evidence="3" id="KW-1185">Reference proteome</keyword>
<organism evidence="2 3">
    <name type="scientific">Methylobrevis albus</name>
    <dbReference type="NCBI Taxonomy" id="2793297"/>
    <lineage>
        <taxon>Bacteria</taxon>
        <taxon>Pseudomonadati</taxon>
        <taxon>Pseudomonadota</taxon>
        <taxon>Alphaproteobacteria</taxon>
        <taxon>Hyphomicrobiales</taxon>
        <taxon>Pleomorphomonadaceae</taxon>
        <taxon>Methylobrevis</taxon>
    </lineage>
</organism>
<dbReference type="AlphaFoldDB" id="A0A931I1S2"/>
<protein>
    <submittedName>
        <fullName evidence="2">DUF1127 domain-containing protein</fullName>
    </submittedName>
</protein>
<dbReference type="EMBL" id="JADZLT010000050">
    <property type="protein sequence ID" value="MBH0238227.1"/>
    <property type="molecule type" value="Genomic_DNA"/>
</dbReference>
<dbReference type="RefSeq" id="WP_197311314.1">
    <property type="nucleotide sequence ID" value="NZ_JADZLT010000050.1"/>
</dbReference>
<feature type="domain" description="YjiS-like" evidence="1">
    <location>
        <begin position="38"/>
        <end position="66"/>
    </location>
</feature>
<name>A0A931I1S2_9HYPH</name>